<dbReference type="Proteomes" id="UP000006049">
    <property type="component" value="Chromosome"/>
</dbReference>
<dbReference type="KEGG" id="asl:Aeqsu_0833"/>
<dbReference type="eggNOG" id="COG3240">
    <property type="taxonomic scope" value="Bacteria"/>
</dbReference>
<dbReference type="InterPro" id="IPR036514">
    <property type="entry name" value="SGNH_hydro_sf"/>
</dbReference>
<organism evidence="1 2">
    <name type="scientific">Aequorivita sublithincola (strain DSM 14238 / LMG 21431 / ACAM 643 / 9-3)</name>
    <dbReference type="NCBI Taxonomy" id="746697"/>
    <lineage>
        <taxon>Bacteria</taxon>
        <taxon>Pseudomonadati</taxon>
        <taxon>Bacteroidota</taxon>
        <taxon>Flavobacteriia</taxon>
        <taxon>Flavobacteriales</taxon>
        <taxon>Flavobacteriaceae</taxon>
        <taxon>Aequorivita</taxon>
    </lineage>
</organism>
<gene>
    <name evidence="1" type="ordered locus">Aeqsu_0833</name>
</gene>
<proteinExistence type="predicted"/>
<dbReference type="SUPFAM" id="SSF52266">
    <property type="entry name" value="SGNH hydrolase"/>
    <property type="match status" value="1"/>
</dbReference>
<dbReference type="AlphaFoldDB" id="I3YTL9"/>
<reference evidence="1 2" key="1">
    <citation type="submission" date="2012-06" db="EMBL/GenBank/DDBJ databases">
        <title>The complete genome of Aequorivita sublithincola DSM 14238.</title>
        <authorList>
            <consortium name="US DOE Joint Genome Institute (JGI-PGF)"/>
            <person name="Lucas S."/>
            <person name="Copeland A."/>
            <person name="Lapidus A."/>
            <person name="Goodwin L."/>
            <person name="Pitluck S."/>
            <person name="Peters L."/>
            <person name="Munk A.C.C."/>
            <person name="Kyrpides N."/>
            <person name="Mavromatis K."/>
            <person name="Pagani I."/>
            <person name="Ivanova N."/>
            <person name="Ovchinnikova G."/>
            <person name="Zeytun A."/>
            <person name="Detter J.C."/>
            <person name="Han C."/>
            <person name="Land M."/>
            <person name="Hauser L."/>
            <person name="Markowitz V."/>
            <person name="Cheng J.-F."/>
            <person name="Hugenholtz P."/>
            <person name="Woyke T."/>
            <person name="Wu D."/>
            <person name="Tindall B."/>
            <person name="Faehnrich R."/>
            <person name="Brambilla E."/>
            <person name="Klenk H.-P."/>
            <person name="Eisen J.A."/>
        </authorList>
    </citation>
    <scope>NUCLEOTIDE SEQUENCE [LARGE SCALE GENOMIC DNA]</scope>
    <source>
        <strain evidence="2">DSM 14238 / LMG 21431 / ACAM 643 / 9-3</strain>
    </source>
</reference>
<dbReference type="PATRIC" id="fig|746697.3.peg.836"/>
<dbReference type="eggNOG" id="COG2755">
    <property type="taxonomic scope" value="Bacteria"/>
</dbReference>
<accession>I3YTL9</accession>
<keyword evidence="2" id="KW-1185">Reference proteome</keyword>
<dbReference type="STRING" id="746697.Aeqsu_0833"/>
<dbReference type="HOGENOM" id="CLU_045521_0_0_10"/>
<protein>
    <recommendedName>
        <fullName evidence="3">GDSL-like Lipase/Acylhydrolase</fullName>
    </recommendedName>
</protein>
<sequence length="510" mass="52470">MKNILKYTIAIMAVGLVSCDPEFDSPITDDGFYSSGTANLSKYVSVGNSLTAGYADGALYITGQKNSYPNIMAKQFAFAGGGEFYQPLMSDNVGGLVLGGAPLTENRFVLAVGPDGKPGPVRLVGTSTTDISNHLKSTYNNMGVPGAKSFHLVAPGYGSLAGVAAGAANPYFVRFASSESATVIGDAVAQNPTFFSLWIGNNDILSYATSGGSGVDQTGNFDPTTYGGNDITDPNVFASVYSAQVDALTGGGAKGVLINIPEVTSIPYFTTVPTNAIPLDAATAGALNAQFSAYNTQVLPGLAGLGVISPEEAALRMINFTAGQNFPIMTDDDLTDLTAILQGPPFSLPAPLATLLGQLRQVKPDDLIVLTAASVLGTTPDPSNPQGVIGVSIPLSDQFVLAVSEQVRITAASTAYNATIQALAGAKGLAYVDAKSALARLSTGGIAYDGGILTSQFVTGGAFSLDGVHPTPRGYAYTANLIIKSINDTYGATIPMVHIGNYATVTLHNN</sequence>
<evidence type="ECO:0008006" key="3">
    <source>
        <dbReference type="Google" id="ProtNLM"/>
    </source>
</evidence>
<dbReference type="EMBL" id="CP003280">
    <property type="protein sequence ID" value="AFL80337.1"/>
    <property type="molecule type" value="Genomic_DNA"/>
</dbReference>
<dbReference type="RefSeq" id="WP_014781595.1">
    <property type="nucleotide sequence ID" value="NC_018013.1"/>
</dbReference>
<evidence type="ECO:0000313" key="2">
    <source>
        <dbReference type="Proteomes" id="UP000006049"/>
    </source>
</evidence>
<dbReference type="OrthoDB" id="9764164at2"/>
<evidence type="ECO:0000313" key="1">
    <source>
        <dbReference type="EMBL" id="AFL80337.1"/>
    </source>
</evidence>
<dbReference type="PROSITE" id="PS51257">
    <property type="entry name" value="PROKAR_LIPOPROTEIN"/>
    <property type="match status" value="1"/>
</dbReference>
<dbReference type="Gene3D" id="3.40.50.1110">
    <property type="entry name" value="SGNH hydrolase"/>
    <property type="match status" value="2"/>
</dbReference>
<name>I3YTL9_AEQSU</name>
<dbReference type="GO" id="GO:0016788">
    <property type="term" value="F:hydrolase activity, acting on ester bonds"/>
    <property type="evidence" value="ECO:0007669"/>
    <property type="project" value="UniProtKB-ARBA"/>
</dbReference>